<evidence type="ECO:0000313" key="1">
    <source>
        <dbReference type="EMBL" id="CAF2970581.1"/>
    </source>
</evidence>
<organism evidence="1 2">
    <name type="scientific">Lepeophtheirus salmonis</name>
    <name type="common">Salmon louse</name>
    <name type="synonym">Caligus salmonis</name>
    <dbReference type="NCBI Taxonomy" id="72036"/>
    <lineage>
        <taxon>Eukaryota</taxon>
        <taxon>Metazoa</taxon>
        <taxon>Ecdysozoa</taxon>
        <taxon>Arthropoda</taxon>
        <taxon>Crustacea</taxon>
        <taxon>Multicrustacea</taxon>
        <taxon>Hexanauplia</taxon>
        <taxon>Copepoda</taxon>
        <taxon>Siphonostomatoida</taxon>
        <taxon>Caligidae</taxon>
        <taxon>Lepeophtheirus</taxon>
    </lineage>
</organism>
<accession>A0A7R8HA39</accession>
<gene>
    <name evidence="1" type="ORF">LSAA_11364</name>
</gene>
<evidence type="ECO:0000313" key="2">
    <source>
        <dbReference type="Proteomes" id="UP000675881"/>
    </source>
</evidence>
<protein>
    <submittedName>
        <fullName evidence="1">(salmon louse) hypothetical protein</fullName>
    </submittedName>
</protein>
<name>A0A7R8HA39_LEPSM</name>
<keyword evidence="2" id="KW-1185">Reference proteome</keyword>
<reference evidence="1" key="1">
    <citation type="submission" date="2021-02" db="EMBL/GenBank/DDBJ databases">
        <authorList>
            <person name="Bekaert M."/>
        </authorList>
    </citation>
    <scope>NUCLEOTIDE SEQUENCE</scope>
    <source>
        <strain evidence="1">IoA-00</strain>
    </source>
</reference>
<proteinExistence type="predicted"/>
<dbReference type="EMBL" id="HG994585">
    <property type="protein sequence ID" value="CAF2970581.1"/>
    <property type="molecule type" value="Genomic_DNA"/>
</dbReference>
<dbReference type="AlphaFoldDB" id="A0A7R8HA39"/>
<sequence length="143" mass="17235">MVNRSVKIQDRQVNCVAYEILLVNEFLISWQLLVNKRIVYADFPHSHYEEARARLTKFELAHENTQIRRSCKWRNTPNQDGLSLSWLFGRKMREYIPAYTSEYDRIGDYKFKKSIKARQVFNEKSKTNRDDRSISNLKRMGYY</sequence>
<dbReference type="Proteomes" id="UP000675881">
    <property type="component" value="Chromosome 6"/>
</dbReference>